<dbReference type="SUPFAM" id="SSF48403">
    <property type="entry name" value="Ankyrin repeat"/>
    <property type="match status" value="1"/>
</dbReference>
<feature type="repeat" description="ANK" evidence="3">
    <location>
        <begin position="197"/>
        <end position="229"/>
    </location>
</feature>
<comment type="caution">
    <text evidence="6">The sequence shown here is derived from an EMBL/GenBank/DDBJ whole genome shotgun (WGS) entry which is preliminary data.</text>
</comment>
<dbReference type="EMBL" id="BTGU01000014">
    <property type="protein sequence ID" value="GMN42450.1"/>
    <property type="molecule type" value="Genomic_DNA"/>
</dbReference>
<dbReference type="InterPro" id="IPR036397">
    <property type="entry name" value="RNaseH_sf"/>
</dbReference>
<feature type="repeat" description="ANK" evidence="3">
    <location>
        <begin position="164"/>
        <end position="196"/>
    </location>
</feature>
<dbReference type="Pfam" id="PF13456">
    <property type="entry name" value="RVT_3"/>
    <property type="match status" value="1"/>
</dbReference>
<dbReference type="PROSITE" id="PS50297">
    <property type="entry name" value="ANK_REP_REGION"/>
    <property type="match status" value="3"/>
</dbReference>
<dbReference type="InterPro" id="IPR002156">
    <property type="entry name" value="RNaseH_domain"/>
</dbReference>
<dbReference type="CDD" id="cd09279">
    <property type="entry name" value="RNase_HI_like"/>
    <property type="match status" value="1"/>
</dbReference>
<dbReference type="InterPro" id="IPR036770">
    <property type="entry name" value="Ankyrin_rpt-contain_sf"/>
</dbReference>
<dbReference type="FunFam" id="3.30.420.10:FF:000076">
    <property type="entry name" value="RBR-type E3 ubiquitin transferase"/>
    <property type="match status" value="1"/>
</dbReference>
<dbReference type="InterPro" id="IPR002110">
    <property type="entry name" value="Ankyrin_rpt"/>
</dbReference>
<protein>
    <recommendedName>
        <fullName evidence="5">RNase H type-1 domain-containing protein</fullName>
    </recommendedName>
</protein>
<dbReference type="Gene3D" id="3.30.420.10">
    <property type="entry name" value="Ribonuclease H-like superfamily/Ribonuclease H"/>
    <property type="match status" value="1"/>
</dbReference>
<evidence type="ECO:0000256" key="2">
    <source>
        <dbReference type="ARBA" id="ARBA00023043"/>
    </source>
</evidence>
<feature type="domain" description="RNase H type-1" evidence="5">
    <location>
        <begin position="481"/>
        <end position="612"/>
    </location>
</feature>
<dbReference type="AlphaFoldDB" id="A0AA88A0A6"/>
<dbReference type="GO" id="GO:0003676">
    <property type="term" value="F:nucleic acid binding"/>
    <property type="evidence" value="ECO:0007669"/>
    <property type="project" value="InterPro"/>
</dbReference>
<keyword evidence="7" id="KW-1185">Reference proteome</keyword>
<evidence type="ECO:0000256" key="3">
    <source>
        <dbReference type="PROSITE-ProRule" id="PRU00023"/>
    </source>
</evidence>
<feature type="region of interest" description="Disordered" evidence="4">
    <location>
        <begin position="64"/>
        <end position="114"/>
    </location>
</feature>
<dbReference type="InterPro" id="IPR037056">
    <property type="entry name" value="RNase_H1_N_sf"/>
</dbReference>
<dbReference type="Proteomes" id="UP001187192">
    <property type="component" value="Unassembled WGS sequence"/>
</dbReference>
<name>A0AA88A0A6_FICCA</name>
<proteinExistence type="predicted"/>
<evidence type="ECO:0000259" key="5">
    <source>
        <dbReference type="PROSITE" id="PS50879"/>
    </source>
</evidence>
<sequence>MAVSWVTVAYTPNQLSLCLTEVAGDVAASTCRYNNNFLKVYSSRRNSFGFHVTKKHTSIRTLAVEPSQVSSLQTHQGTWEDPDDGSGSEYDEEDENEDEEENDLDFESDREEDKNALATARVQKSQKDKYEEDLVKEVEQLLGPEERAILQQSETPNLGKISTDGLTALHTAIIGRKDAVISHLLRKGASPHIKDRDGATPLHYAIQVGAMHIVKLLMKYNIDLNVADNEGWTPLHVAVQSRNKDIAKVLLLNGADKNRRNKDGKTPLDLAICFGKDFMSYDLATLLRVVFEEFKMEEESNAFYLVRKGEMIGIYKSLSDCQALAGSSVYDPSISVYKGYNLPKDAEDFLRSHGLKNASYSISVNDVKDSLFGKLGTLVACPYQQPDSFEVDASDEDFSPKSWREAVKLVEIAETVGCNSLPTTSQKNFVSNSSLTSIVTPAVSSSRERVVCGTLPTVAQNKMFWLDGSMPSLNTQTVSLRCDSCTLEFDGASKGNPGLAGAGAVLRADDGSAIWRLREGVGIATNNVAEYRSVLLGMKYALKKGFKHIRVQGDSKLVCMQITGQWKTKNQNMTNLCKQAKELMEKFVSFQINYIPREFNSEADAQANEAVNLRDRQVEEYCQKM</sequence>
<keyword evidence="2 3" id="KW-0040">ANK repeat</keyword>
<dbReference type="InterPro" id="IPR012337">
    <property type="entry name" value="RNaseH-like_sf"/>
</dbReference>
<dbReference type="PANTHER" id="PTHR24198">
    <property type="entry name" value="ANKYRIN REPEAT AND PROTEIN KINASE DOMAIN-CONTAINING PROTEIN"/>
    <property type="match status" value="1"/>
</dbReference>
<evidence type="ECO:0000313" key="6">
    <source>
        <dbReference type="EMBL" id="GMN42450.1"/>
    </source>
</evidence>
<feature type="compositionally biased region" description="Acidic residues" evidence="4">
    <location>
        <begin position="80"/>
        <end position="110"/>
    </location>
</feature>
<dbReference type="SUPFAM" id="SSF53098">
    <property type="entry name" value="Ribonuclease H-like"/>
    <property type="match status" value="1"/>
</dbReference>
<evidence type="ECO:0000313" key="7">
    <source>
        <dbReference type="Proteomes" id="UP001187192"/>
    </source>
</evidence>
<dbReference type="PROSITE" id="PS50879">
    <property type="entry name" value="RNASE_H_1"/>
    <property type="match status" value="1"/>
</dbReference>
<dbReference type="SMART" id="SM00248">
    <property type="entry name" value="ANK"/>
    <property type="match status" value="4"/>
</dbReference>
<gene>
    <name evidence="6" type="ORF">TIFTF001_011662</name>
</gene>
<evidence type="ECO:0000256" key="4">
    <source>
        <dbReference type="SAM" id="MobiDB-lite"/>
    </source>
</evidence>
<reference evidence="6" key="1">
    <citation type="submission" date="2023-07" db="EMBL/GenBank/DDBJ databases">
        <title>draft genome sequence of fig (Ficus carica).</title>
        <authorList>
            <person name="Takahashi T."/>
            <person name="Nishimura K."/>
        </authorList>
    </citation>
    <scope>NUCLEOTIDE SEQUENCE</scope>
</reference>
<organism evidence="6 7">
    <name type="scientific">Ficus carica</name>
    <name type="common">Common fig</name>
    <dbReference type="NCBI Taxonomy" id="3494"/>
    <lineage>
        <taxon>Eukaryota</taxon>
        <taxon>Viridiplantae</taxon>
        <taxon>Streptophyta</taxon>
        <taxon>Embryophyta</taxon>
        <taxon>Tracheophyta</taxon>
        <taxon>Spermatophyta</taxon>
        <taxon>Magnoliopsida</taxon>
        <taxon>eudicotyledons</taxon>
        <taxon>Gunneridae</taxon>
        <taxon>Pentapetalae</taxon>
        <taxon>rosids</taxon>
        <taxon>fabids</taxon>
        <taxon>Rosales</taxon>
        <taxon>Moraceae</taxon>
        <taxon>Ficeae</taxon>
        <taxon>Ficus</taxon>
    </lineage>
</organism>
<keyword evidence="1" id="KW-0677">Repeat</keyword>
<dbReference type="PANTHER" id="PTHR24198:SF165">
    <property type="entry name" value="ANKYRIN REPEAT-CONTAINING PROTEIN-RELATED"/>
    <property type="match status" value="1"/>
</dbReference>
<dbReference type="PROSITE" id="PS50088">
    <property type="entry name" value="ANK_REPEAT"/>
    <property type="match status" value="3"/>
</dbReference>
<dbReference type="PRINTS" id="PR01415">
    <property type="entry name" value="ANKYRIN"/>
</dbReference>
<evidence type="ECO:0000256" key="1">
    <source>
        <dbReference type="ARBA" id="ARBA00022737"/>
    </source>
</evidence>
<dbReference type="Pfam" id="PF12796">
    <property type="entry name" value="Ank_2"/>
    <property type="match status" value="1"/>
</dbReference>
<dbReference type="GO" id="GO:0004523">
    <property type="term" value="F:RNA-DNA hybrid ribonuclease activity"/>
    <property type="evidence" value="ECO:0007669"/>
    <property type="project" value="InterPro"/>
</dbReference>
<dbReference type="Gene3D" id="3.40.970.10">
    <property type="entry name" value="Ribonuclease H1, N-terminal domain"/>
    <property type="match status" value="1"/>
</dbReference>
<accession>A0AA88A0A6</accession>
<feature type="repeat" description="ANK" evidence="3">
    <location>
        <begin position="230"/>
        <end position="262"/>
    </location>
</feature>
<feature type="compositionally biased region" description="Polar residues" evidence="4">
    <location>
        <begin position="67"/>
        <end position="77"/>
    </location>
</feature>
<dbReference type="Gene3D" id="1.25.40.20">
    <property type="entry name" value="Ankyrin repeat-containing domain"/>
    <property type="match status" value="2"/>
</dbReference>